<name>A0A1H9BL77_9LACT</name>
<dbReference type="EMBL" id="FOEN01000003">
    <property type="protein sequence ID" value="SEP89720.1"/>
    <property type="molecule type" value="Genomic_DNA"/>
</dbReference>
<feature type="domain" description="Ribonucleotide reductase large subunit C-terminal" evidence="13">
    <location>
        <begin position="189"/>
        <end position="768"/>
    </location>
</feature>
<dbReference type="GO" id="GO:0071897">
    <property type="term" value="P:DNA biosynthetic process"/>
    <property type="evidence" value="ECO:0007669"/>
    <property type="project" value="UniProtKB-KW"/>
</dbReference>
<evidence type="ECO:0000256" key="5">
    <source>
        <dbReference type="ARBA" id="ARBA00022741"/>
    </source>
</evidence>
<dbReference type="SUPFAM" id="SSF51998">
    <property type="entry name" value="PFL-like glycyl radical enzymes"/>
    <property type="match status" value="1"/>
</dbReference>
<dbReference type="PRINTS" id="PR01183">
    <property type="entry name" value="RIBORDTASEM1"/>
</dbReference>
<keyword evidence="8" id="KW-1015">Disulfide bond</keyword>
<dbReference type="Pfam" id="PF00317">
    <property type="entry name" value="Ribonuc_red_lgN"/>
    <property type="match status" value="1"/>
</dbReference>
<dbReference type="GO" id="GO:0005524">
    <property type="term" value="F:ATP binding"/>
    <property type="evidence" value="ECO:0007669"/>
    <property type="project" value="InterPro"/>
</dbReference>
<dbReference type="OrthoDB" id="9762933at2"/>
<evidence type="ECO:0000259" key="13">
    <source>
        <dbReference type="Pfam" id="PF02867"/>
    </source>
</evidence>
<dbReference type="STRING" id="89093.SAMN04488558_10334"/>
<evidence type="ECO:0000256" key="8">
    <source>
        <dbReference type="ARBA" id="ARBA00023157"/>
    </source>
</evidence>
<evidence type="ECO:0000256" key="7">
    <source>
        <dbReference type="ARBA" id="ARBA00023116"/>
    </source>
</evidence>
<dbReference type="GO" id="GO:0004748">
    <property type="term" value="F:ribonucleoside-diphosphate reductase activity, thioredoxin disulfide as acceptor"/>
    <property type="evidence" value="ECO:0007669"/>
    <property type="project" value="UniProtKB-EC"/>
</dbReference>
<keyword evidence="5 11" id="KW-0547">Nucleotide-binding</keyword>
<dbReference type="Pfam" id="PF02867">
    <property type="entry name" value="Ribonuc_red_lgC"/>
    <property type="match status" value="1"/>
</dbReference>
<evidence type="ECO:0000256" key="9">
    <source>
        <dbReference type="ARBA" id="ARBA00023285"/>
    </source>
</evidence>
<dbReference type="InterPro" id="IPR013344">
    <property type="entry name" value="RNR_NrdJ/NrdZ"/>
</dbReference>
<reference evidence="14 15" key="1">
    <citation type="submission" date="2016-10" db="EMBL/GenBank/DDBJ databases">
        <authorList>
            <person name="de Groot N.N."/>
        </authorList>
    </citation>
    <scope>NUCLEOTIDE SEQUENCE [LARGE SCALE GENOMIC DNA]</scope>
    <source>
        <strain evidence="14 15">DSM 15695</strain>
    </source>
</reference>
<dbReference type="EC" id="1.17.4.1" evidence="11"/>
<sequence>MNRLSATTIIPWNRSALNEAIKQFPQVHPIEESMTITHEGISRMVMLDRYAFKDTAKLTLAVGDLVVLTVKADPTYPARGIGVVQELDWDHHEAIIWIEESYRGSLENADEQESGLVKRNIDAIDKPLEIYYEQIAKRNATGLAQIEVNQEQQAASFQEFYQELAAMNFVPAGRVLYGAGSQTDVTYFNCYVMPFVPDSRGGIAEHRKEIMEIMSRGGGVGTNGSTLRPRNTLARGVNGKSSGAVSWLNDLADLTHLVEQGGSRRGAQMIMLADWHPDIIEFIISKMQNPKILRFLIESSQDEQIKQLAHDKLKFTPFSLSEMEMYENILRYQDIPGTGGFSESIIEEARELFKASGSYSVHNPEFLTGANISVTLTNDFMEAVKNNADWPLRFPDVENYNEEQMAEYNKLWQKIGDVREWEALGYPVRTYRTIPARELWQLINICATYSAEPGVFFIDNANLDTNAKAYGQKVVATNPCGEQPLAPYSVCNLAAINLAQMANKESKTVNFDKLKETVRTGVRMQDNVIDATPYFLDRNRQQALGERRIGLGVMGLADLLIYTETRYGSAAGNQIIDQVFETIATTAYETSIELAKERGSFPFLVGQTEAETQELRERFIQSGFVRRLPEHIRQGILKYGIRNSHLLTVAPTGSTGTMVGVATGLEPYFAFKYFRSGRLGKFIEVNAEIVQEYLAAHPEADAEHLPDFFVSAMELSPEEHVDVQTTIQRWVDSSISKTVNAPKGYAVNQVAKIYERLFDGHAKGGTVYVDGSRDSQVLTLDAEDANIQSDITLFEVEETRIVDDVDELRQLVDQAESDHFRQLGHTDDVVYGSEVGDTCPICRQGIVEDIGGCNTCTNCNAQLRCGL</sequence>
<accession>A0A1H9BL77</accession>
<dbReference type="Gene3D" id="3.20.70.20">
    <property type="match status" value="1"/>
</dbReference>
<evidence type="ECO:0000256" key="3">
    <source>
        <dbReference type="ARBA" id="ARBA00022628"/>
    </source>
</evidence>
<dbReference type="PANTHER" id="PTHR43371">
    <property type="entry name" value="VITAMIN B12-DEPENDENT RIBONUCLEOTIDE REDUCTASE"/>
    <property type="match status" value="1"/>
</dbReference>
<dbReference type="InterPro" id="IPR000788">
    <property type="entry name" value="RNR_lg_C"/>
</dbReference>
<keyword evidence="3 11" id="KW-0846">Cobalamin</keyword>
<evidence type="ECO:0000256" key="2">
    <source>
        <dbReference type="ARBA" id="ARBA00007405"/>
    </source>
</evidence>
<dbReference type="NCBIfam" id="TIGR02504">
    <property type="entry name" value="NrdJ_Z"/>
    <property type="match status" value="1"/>
</dbReference>
<evidence type="ECO:0000256" key="1">
    <source>
        <dbReference type="ARBA" id="ARBA00001922"/>
    </source>
</evidence>
<dbReference type="RefSeq" id="WP_092570746.1">
    <property type="nucleotide sequence ID" value="NZ_FOEN01000003.1"/>
</dbReference>
<comment type="similarity">
    <text evidence="2 11">Belongs to the ribonucleoside diphosphate reductase class-2 family.</text>
</comment>
<keyword evidence="7" id="KW-0215">Deoxyribonucleotide synthesis</keyword>
<keyword evidence="6 11" id="KW-0560">Oxidoreductase</keyword>
<dbReference type="InterPro" id="IPR050862">
    <property type="entry name" value="RdRp_reductase_class-2"/>
</dbReference>
<feature type="domain" description="Ribonucleotide reductase large subunit N-terminal" evidence="12">
    <location>
        <begin position="128"/>
        <end position="182"/>
    </location>
</feature>
<dbReference type="CDD" id="cd02888">
    <property type="entry name" value="RNR_II_dimer"/>
    <property type="match status" value="1"/>
</dbReference>
<protein>
    <recommendedName>
        <fullName evidence="11">Vitamin B12-dependent ribonucleotide reductase</fullName>
        <ecNumber evidence="11">1.17.4.1</ecNumber>
    </recommendedName>
</protein>
<keyword evidence="9 11" id="KW-0170">Cobalt</keyword>
<comment type="catalytic activity">
    <reaction evidence="10 11">
        <text>a 2'-deoxyribonucleoside 5'-diphosphate + [thioredoxin]-disulfide + H2O = a ribonucleoside 5'-diphosphate + [thioredoxin]-dithiol</text>
        <dbReference type="Rhea" id="RHEA:23252"/>
        <dbReference type="Rhea" id="RHEA-COMP:10698"/>
        <dbReference type="Rhea" id="RHEA-COMP:10700"/>
        <dbReference type="ChEBI" id="CHEBI:15377"/>
        <dbReference type="ChEBI" id="CHEBI:29950"/>
        <dbReference type="ChEBI" id="CHEBI:50058"/>
        <dbReference type="ChEBI" id="CHEBI:57930"/>
        <dbReference type="ChEBI" id="CHEBI:73316"/>
        <dbReference type="EC" id="1.17.4.1"/>
    </reaction>
</comment>
<comment type="function">
    <text evidence="11">Catalyzes the reduction of ribonucleotides to deoxyribonucleotides. May function to provide a pool of deoxyribonucleotide precursors for DNA repair during oxygen limitation and/or for immediate growth after restoration of oxygen.</text>
</comment>
<dbReference type="PANTHER" id="PTHR43371:SF1">
    <property type="entry name" value="RIBONUCLEOSIDE-DIPHOSPHATE REDUCTASE"/>
    <property type="match status" value="1"/>
</dbReference>
<dbReference type="GO" id="GO:0009263">
    <property type="term" value="P:deoxyribonucleotide biosynthetic process"/>
    <property type="evidence" value="ECO:0007669"/>
    <property type="project" value="UniProtKB-KW"/>
</dbReference>
<evidence type="ECO:0000256" key="11">
    <source>
        <dbReference type="RuleBase" id="RU364064"/>
    </source>
</evidence>
<keyword evidence="15" id="KW-1185">Reference proteome</keyword>
<keyword evidence="4 11" id="KW-0237">DNA synthesis</keyword>
<dbReference type="Proteomes" id="UP000198833">
    <property type="component" value="Unassembled WGS sequence"/>
</dbReference>
<dbReference type="InterPro" id="IPR013509">
    <property type="entry name" value="RNR_lsu_N"/>
</dbReference>
<evidence type="ECO:0000313" key="14">
    <source>
        <dbReference type="EMBL" id="SEP89720.1"/>
    </source>
</evidence>
<evidence type="ECO:0000256" key="10">
    <source>
        <dbReference type="ARBA" id="ARBA00047754"/>
    </source>
</evidence>
<dbReference type="GO" id="GO:0031419">
    <property type="term" value="F:cobalamin binding"/>
    <property type="evidence" value="ECO:0007669"/>
    <property type="project" value="UniProtKB-KW"/>
</dbReference>
<evidence type="ECO:0000256" key="4">
    <source>
        <dbReference type="ARBA" id="ARBA00022634"/>
    </source>
</evidence>
<dbReference type="NCBIfam" id="NF005991">
    <property type="entry name" value="PRK08115.1"/>
    <property type="match status" value="1"/>
</dbReference>
<evidence type="ECO:0000259" key="12">
    <source>
        <dbReference type="Pfam" id="PF00317"/>
    </source>
</evidence>
<gene>
    <name evidence="14" type="ORF">SAMN04488558_10334</name>
</gene>
<proteinExistence type="inferred from homology"/>
<comment type="cofactor">
    <cofactor evidence="1 11">
        <name>adenosylcob(III)alamin</name>
        <dbReference type="ChEBI" id="CHEBI:18408"/>
    </cofactor>
</comment>
<organism evidence="14 15">
    <name type="scientific">Ignavigranum ruoffiae</name>
    <dbReference type="NCBI Taxonomy" id="89093"/>
    <lineage>
        <taxon>Bacteria</taxon>
        <taxon>Bacillati</taxon>
        <taxon>Bacillota</taxon>
        <taxon>Bacilli</taxon>
        <taxon>Lactobacillales</taxon>
        <taxon>Aerococcaceae</taxon>
        <taxon>Ignavigranum</taxon>
    </lineage>
</organism>
<dbReference type="AlphaFoldDB" id="A0A1H9BL77"/>
<evidence type="ECO:0000256" key="6">
    <source>
        <dbReference type="ARBA" id="ARBA00023002"/>
    </source>
</evidence>
<evidence type="ECO:0000313" key="15">
    <source>
        <dbReference type="Proteomes" id="UP000198833"/>
    </source>
</evidence>